<dbReference type="AlphaFoldDB" id="A0A2P2NZI5"/>
<protein>
    <submittedName>
        <fullName evidence="1">Uncharacterized protein</fullName>
    </submittedName>
</protein>
<reference evidence="1" key="1">
    <citation type="submission" date="2018-02" db="EMBL/GenBank/DDBJ databases">
        <title>Rhizophora mucronata_Transcriptome.</title>
        <authorList>
            <person name="Meera S.P."/>
            <person name="Sreeshan A."/>
            <person name="Augustine A."/>
        </authorList>
    </citation>
    <scope>NUCLEOTIDE SEQUENCE</scope>
    <source>
        <tissue evidence="1">Leaf</tissue>
    </source>
</reference>
<evidence type="ECO:0000313" key="1">
    <source>
        <dbReference type="EMBL" id="MBX47917.1"/>
    </source>
</evidence>
<name>A0A2P2NZI5_RHIMU</name>
<accession>A0A2P2NZI5</accession>
<proteinExistence type="predicted"/>
<sequence length="34" mass="3912">MFAMDSMKYSLDCLLLYKGSSHWKRGAYIGVQNP</sequence>
<dbReference type="EMBL" id="GGEC01067433">
    <property type="protein sequence ID" value="MBX47917.1"/>
    <property type="molecule type" value="Transcribed_RNA"/>
</dbReference>
<organism evidence="1">
    <name type="scientific">Rhizophora mucronata</name>
    <name type="common">Asiatic mangrove</name>
    <dbReference type="NCBI Taxonomy" id="61149"/>
    <lineage>
        <taxon>Eukaryota</taxon>
        <taxon>Viridiplantae</taxon>
        <taxon>Streptophyta</taxon>
        <taxon>Embryophyta</taxon>
        <taxon>Tracheophyta</taxon>
        <taxon>Spermatophyta</taxon>
        <taxon>Magnoliopsida</taxon>
        <taxon>eudicotyledons</taxon>
        <taxon>Gunneridae</taxon>
        <taxon>Pentapetalae</taxon>
        <taxon>rosids</taxon>
        <taxon>fabids</taxon>
        <taxon>Malpighiales</taxon>
        <taxon>Rhizophoraceae</taxon>
        <taxon>Rhizophora</taxon>
    </lineage>
</organism>